<evidence type="ECO:0000313" key="2">
    <source>
        <dbReference type="Proteomes" id="UP000024635"/>
    </source>
</evidence>
<gene>
    <name evidence="1" type="primary">Acey_s0309.g2067</name>
    <name evidence="1" type="ORF">Y032_0309g2067</name>
</gene>
<accession>A0A016S2S7</accession>
<reference evidence="2" key="1">
    <citation type="journal article" date="2015" name="Nat. Genet.">
        <title>The genome and transcriptome of the zoonotic hookworm Ancylostoma ceylanicum identify infection-specific gene families.</title>
        <authorList>
            <person name="Schwarz E.M."/>
            <person name="Hu Y."/>
            <person name="Antoshechkin I."/>
            <person name="Miller M.M."/>
            <person name="Sternberg P.W."/>
            <person name="Aroian R.V."/>
        </authorList>
    </citation>
    <scope>NUCLEOTIDE SEQUENCE</scope>
    <source>
        <strain evidence="2">HY135</strain>
    </source>
</reference>
<name>A0A016S2S7_9BILA</name>
<dbReference type="EMBL" id="JARK01001645">
    <property type="protein sequence ID" value="EYB84821.1"/>
    <property type="molecule type" value="Genomic_DNA"/>
</dbReference>
<keyword evidence="2" id="KW-1185">Reference proteome</keyword>
<dbReference type="Proteomes" id="UP000024635">
    <property type="component" value="Unassembled WGS sequence"/>
</dbReference>
<organism evidence="1 2">
    <name type="scientific">Ancylostoma ceylanicum</name>
    <dbReference type="NCBI Taxonomy" id="53326"/>
    <lineage>
        <taxon>Eukaryota</taxon>
        <taxon>Metazoa</taxon>
        <taxon>Ecdysozoa</taxon>
        <taxon>Nematoda</taxon>
        <taxon>Chromadorea</taxon>
        <taxon>Rhabditida</taxon>
        <taxon>Rhabditina</taxon>
        <taxon>Rhabditomorpha</taxon>
        <taxon>Strongyloidea</taxon>
        <taxon>Ancylostomatidae</taxon>
        <taxon>Ancylostomatinae</taxon>
        <taxon>Ancylostoma</taxon>
    </lineage>
</organism>
<sequence>MPLHNCMTLCPPLGGDVVTYSSTTPLLTLALESTWNAAAGAPPLATATLGTDDCDDGVKRAWTFITVVGDRPSPTMSPQGAIRHLDYRANLRQAPALRAQQSR</sequence>
<proteinExistence type="predicted"/>
<comment type="caution">
    <text evidence="1">The sequence shown here is derived from an EMBL/GenBank/DDBJ whole genome shotgun (WGS) entry which is preliminary data.</text>
</comment>
<dbReference type="AlphaFoldDB" id="A0A016S2S7"/>
<evidence type="ECO:0000313" key="1">
    <source>
        <dbReference type="EMBL" id="EYB84821.1"/>
    </source>
</evidence>
<protein>
    <submittedName>
        <fullName evidence="1">Uncharacterized protein</fullName>
    </submittedName>
</protein>